<keyword evidence="1" id="KW-0808">Transferase</keyword>
<protein>
    <recommendedName>
        <fullName evidence="2">Glycosyl transferase family 1 domain-containing protein</fullName>
    </recommendedName>
</protein>
<proteinExistence type="predicted"/>
<dbReference type="CDD" id="cd03801">
    <property type="entry name" value="GT4_PimA-like"/>
    <property type="match status" value="1"/>
</dbReference>
<dbReference type="PANTHER" id="PTHR46401:SF2">
    <property type="entry name" value="GLYCOSYLTRANSFERASE WBBK-RELATED"/>
    <property type="match status" value="1"/>
</dbReference>
<feature type="domain" description="Glycosyl transferase family 1" evidence="2">
    <location>
        <begin position="221"/>
        <end position="295"/>
    </location>
</feature>
<organism evidence="3 4">
    <name type="scientific">Paracoccus zhejiangensis</name>
    <dbReference type="NCBI Taxonomy" id="1077935"/>
    <lineage>
        <taxon>Bacteria</taxon>
        <taxon>Pseudomonadati</taxon>
        <taxon>Pseudomonadota</taxon>
        <taxon>Alphaproteobacteria</taxon>
        <taxon>Rhodobacterales</taxon>
        <taxon>Paracoccaceae</taxon>
        <taxon>Paracoccus</taxon>
    </lineage>
</organism>
<dbReference type="Proteomes" id="UP000234530">
    <property type="component" value="Chromosome"/>
</dbReference>
<dbReference type="AlphaFoldDB" id="A0A2H5EYA5"/>
<dbReference type="PANTHER" id="PTHR46401">
    <property type="entry name" value="GLYCOSYLTRANSFERASE WBBK-RELATED"/>
    <property type="match status" value="1"/>
</dbReference>
<dbReference type="GO" id="GO:0016757">
    <property type="term" value="F:glycosyltransferase activity"/>
    <property type="evidence" value="ECO:0007669"/>
    <property type="project" value="InterPro"/>
</dbReference>
<evidence type="ECO:0000313" key="3">
    <source>
        <dbReference type="EMBL" id="AUH64285.1"/>
    </source>
</evidence>
<reference evidence="3 4" key="1">
    <citation type="journal article" date="2013" name="Antonie Van Leeuwenhoek">
        <title>Paracoccus zhejiangensis sp. nov., isolated from activated sludge in wastewater-treatment system.</title>
        <authorList>
            <person name="Wu Z.G."/>
            <person name="Zhang D.F."/>
            <person name="Liu Y.L."/>
            <person name="Wang F."/>
            <person name="Jiang X."/>
            <person name="Li C."/>
            <person name="Li S.P."/>
            <person name="Hong Q."/>
            <person name="Li W.J."/>
        </authorList>
    </citation>
    <scope>NUCLEOTIDE SEQUENCE [LARGE SCALE GENOMIC DNA]</scope>
    <source>
        <strain evidence="3 4">J6</strain>
    </source>
</reference>
<dbReference type="InterPro" id="IPR001296">
    <property type="entry name" value="Glyco_trans_1"/>
</dbReference>
<dbReference type="Pfam" id="PF00534">
    <property type="entry name" value="Glycos_transf_1"/>
    <property type="match status" value="1"/>
</dbReference>
<dbReference type="KEGG" id="pzh:CX676_09025"/>
<gene>
    <name evidence="3" type="ORF">CX676_09025</name>
</gene>
<name>A0A2H5EYA5_9RHOB</name>
<dbReference type="EMBL" id="CP025430">
    <property type="protein sequence ID" value="AUH64285.1"/>
    <property type="molecule type" value="Genomic_DNA"/>
</dbReference>
<sequence>MVSRILFYIPAINAPVGGAGVLLEWAAWLGQEGYAVGLFSDEPGQTYPYIAHDLTVGYEPVVKHRKMAWLPLRQRLRTPGYWTPTPSARNVRPDDLIVVPEFAAELIIRSFPENRRVLVVQAQDWLVNGSLTRDYIASNFEAVIATSQICSDAIELLGLPPALRVPLAIDRSLFAFGEAKKQVIAYMPRRRGAEVRLIVDALKMRGKLQDFEFRPLDGMTRAEVAANLRDALVFLAFSQSEGFGLPPAEAMASGCLVIGYTGAGGDEYFDGDVGFPISDGNVGAYVRKVEEVVQRHRADPAALDAMRRRASARILEVYDPAGSRAALLAAFAGIAGEVRAAM</sequence>
<dbReference type="Gene3D" id="3.40.50.2000">
    <property type="entry name" value="Glycogen Phosphorylase B"/>
    <property type="match status" value="1"/>
</dbReference>
<evidence type="ECO:0000256" key="1">
    <source>
        <dbReference type="ARBA" id="ARBA00022679"/>
    </source>
</evidence>
<evidence type="ECO:0000259" key="2">
    <source>
        <dbReference type="Pfam" id="PF00534"/>
    </source>
</evidence>
<keyword evidence="4" id="KW-1185">Reference proteome</keyword>
<dbReference type="SUPFAM" id="SSF53756">
    <property type="entry name" value="UDP-Glycosyltransferase/glycogen phosphorylase"/>
    <property type="match status" value="1"/>
</dbReference>
<evidence type="ECO:0000313" key="4">
    <source>
        <dbReference type="Proteomes" id="UP000234530"/>
    </source>
</evidence>
<accession>A0A2H5EYA5</accession>
<dbReference type="GO" id="GO:0009103">
    <property type="term" value="P:lipopolysaccharide biosynthetic process"/>
    <property type="evidence" value="ECO:0007669"/>
    <property type="project" value="TreeGrafter"/>
</dbReference>